<keyword evidence="10" id="KW-0963">Cytoplasm</keyword>
<keyword evidence="12" id="KW-0560">Oxidoreductase</keyword>
<dbReference type="GO" id="GO:0004109">
    <property type="term" value="F:coproporphyrinogen oxidase activity"/>
    <property type="evidence" value="ECO:0007669"/>
    <property type="project" value="InterPro"/>
</dbReference>
<keyword evidence="7 10" id="KW-0408">Iron</keyword>
<evidence type="ECO:0000256" key="4">
    <source>
        <dbReference type="ARBA" id="ARBA00022617"/>
    </source>
</evidence>
<keyword evidence="4 10" id="KW-0349">Heme</keyword>
<dbReference type="SFLD" id="SFLDS00029">
    <property type="entry name" value="Radical_SAM"/>
    <property type="match status" value="1"/>
</dbReference>
<protein>
    <recommendedName>
        <fullName evidence="3 10">Heme chaperone HemW</fullName>
    </recommendedName>
</protein>
<dbReference type="InterPro" id="IPR006638">
    <property type="entry name" value="Elp3/MiaA/NifB-like_rSAM"/>
</dbReference>
<dbReference type="PROSITE" id="PS51918">
    <property type="entry name" value="RADICAL_SAM"/>
    <property type="match status" value="1"/>
</dbReference>
<proteinExistence type="inferred from homology"/>
<comment type="subcellular location">
    <subcellularLocation>
        <location evidence="10">Cytoplasm</location>
    </subcellularLocation>
</comment>
<dbReference type="Pfam" id="PF04055">
    <property type="entry name" value="Radical_SAM"/>
    <property type="match status" value="1"/>
</dbReference>
<evidence type="ECO:0000256" key="5">
    <source>
        <dbReference type="ARBA" id="ARBA00022691"/>
    </source>
</evidence>
<evidence type="ECO:0000256" key="3">
    <source>
        <dbReference type="ARBA" id="ARBA00017228"/>
    </source>
</evidence>
<evidence type="ECO:0000256" key="10">
    <source>
        <dbReference type="RuleBase" id="RU364116"/>
    </source>
</evidence>
<keyword evidence="8 10" id="KW-0411">Iron-sulfur</keyword>
<name>A0A292YDS6_9BACT</name>
<sequence>MKSKNTNKLLYIHIPFCDSKCNYCAFNSYTNINHLKKEYFNAIKKQYLHDTDSNIQFETVFIGGGTPSTMPVNFYENLFTLIEENIKNAKEITIEANPNVTYEWLKEIKNLGINRISFGVQSFNEKKLKFLNRNHSPTQAIKSIENAKKTGFENINLDLIYATALDNKKLLENDLKIAFNLPITHISAYSLTIEEGTKWEGDYSKRKEDEILEIWFIDKIKERFFHYEISNFGKICLHNLGYWEGKEYTGLGAGAVGFKKLKIKNGKWKIFRYYTQNSVYEYLKNPTKYNYEYLSDEDIKKEKIFLGLRSIVGFDEKILNIKEKERTETLINEKKLYKKENKIYSNDFLLADALTKFIIS</sequence>
<evidence type="ECO:0000313" key="13">
    <source>
        <dbReference type="Proteomes" id="UP000217944"/>
    </source>
</evidence>
<dbReference type="SFLD" id="SFLDF00562">
    <property type="entry name" value="HemN-like__clustered_with_heat"/>
    <property type="match status" value="1"/>
</dbReference>
<dbReference type="GO" id="GO:0046872">
    <property type="term" value="F:metal ion binding"/>
    <property type="evidence" value="ECO:0007669"/>
    <property type="project" value="UniProtKB-UniRule"/>
</dbReference>
<dbReference type="CDD" id="cd01335">
    <property type="entry name" value="Radical_SAM"/>
    <property type="match status" value="1"/>
</dbReference>
<dbReference type="SUPFAM" id="SSF102114">
    <property type="entry name" value="Radical SAM enzymes"/>
    <property type="match status" value="1"/>
</dbReference>
<dbReference type="RefSeq" id="WP_096258486.1">
    <property type="nucleotide sequence ID" value="NZ_BDME01000001.1"/>
</dbReference>
<evidence type="ECO:0000256" key="1">
    <source>
        <dbReference type="ARBA" id="ARBA00001966"/>
    </source>
</evidence>
<dbReference type="GO" id="GO:0051539">
    <property type="term" value="F:4 iron, 4 sulfur cluster binding"/>
    <property type="evidence" value="ECO:0007669"/>
    <property type="project" value="UniProtKB-UniRule"/>
</dbReference>
<keyword evidence="13" id="KW-1185">Reference proteome</keyword>
<keyword evidence="6 10" id="KW-0479">Metal-binding</keyword>
<dbReference type="PANTHER" id="PTHR13932">
    <property type="entry name" value="COPROPORPHYRINIGEN III OXIDASE"/>
    <property type="match status" value="1"/>
</dbReference>
<evidence type="ECO:0000256" key="9">
    <source>
        <dbReference type="ARBA" id="ARBA00023186"/>
    </source>
</evidence>
<evidence type="ECO:0000259" key="11">
    <source>
        <dbReference type="PROSITE" id="PS51918"/>
    </source>
</evidence>
<dbReference type="SFLD" id="SFLDG01065">
    <property type="entry name" value="anaerobic_coproporphyrinogen-I"/>
    <property type="match status" value="1"/>
</dbReference>
<gene>
    <name evidence="12" type="ORF">LNAT_P0639</name>
</gene>
<dbReference type="Proteomes" id="UP000217944">
    <property type="component" value="Unassembled WGS sequence"/>
</dbReference>
<dbReference type="GO" id="GO:0006779">
    <property type="term" value="P:porphyrin-containing compound biosynthetic process"/>
    <property type="evidence" value="ECO:0007669"/>
    <property type="project" value="InterPro"/>
</dbReference>
<keyword evidence="10" id="KW-0004">4Fe-4S</keyword>
<accession>A0A292YDS6</accession>
<keyword evidence="9 10" id="KW-0143">Chaperone</keyword>
<feature type="domain" description="Radical SAM core" evidence="11">
    <location>
        <begin position="2"/>
        <end position="230"/>
    </location>
</feature>
<comment type="cofactor">
    <cofactor evidence="1">
        <name>[4Fe-4S] cluster</name>
        <dbReference type="ChEBI" id="CHEBI:49883"/>
    </cofactor>
</comment>
<dbReference type="SMART" id="SM00729">
    <property type="entry name" value="Elp3"/>
    <property type="match status" value="1"/>
</dbReference>
<dbReference type="NCBIfam" id="TIGR00539">
    <property type="entry name" value="hemN_rel"/>
    <property type="match status" value="1"/>
</dbReference>
<dbReference type="AlphaFoldDB" id="A0A292YDS6"/>
<dbReference type="InterPro" id="IPR007197">
    <property type="entry name" value="rSAM"/>
</dbReference>
<keyword evidence="5 10" id="KW-0949">S-adenosyl-L-methionine</keyword>
<dbReference type="GO" id="GO:0005737">
    <property type="term" value="C:cytoplasm"/>
    <property type="evidence" value="ECO:0007669"/>
    <property type="project" value="UniProtKB-SubCell"/>
</dbReference>
<evidence type="ECO:0000256" key="6">
    <source>
        <dbReference type="ARBA" id="ARBA00022723"/>
    </source>
</evidence>
<organism evidence="12 13">
    <name type="scientific">Lebetimonas natsushimae</name>
    <dbReference type="NCBI Taxonomy" id="1936991"/>
    <lineage>
        <taxon>Bacteria</taxon>
        <taxon>Pseudomonadati</taxon>
        <taxon>Campylobacterota</taxon>
        <taxon>Epsilonproteobacteria</taxon>
        <taxon>Nautiliales</taxon>
        <taxon>Nautiliaceae</taxon>
        <taxon>Lebetimonas</taxon>
    </lineage>
</organism>
<dbReference type="EMBL" id="BDME01000001">
    <property type="protein sequence ID" value="GAX87344.1"/>
    <property type="molecule type" value="Genomic_DNA"/>
</dbReference>
<reference evidence="12 13" key="1">
    <citation type="journal article" date="2017" name="Syst. Appl. Microbiol.">
        <title>Lebetimonas natsushimae sp. nov., a novel strictly anaerobic, moderately thermophilic chemoautotroph isolated from a deep-sea hydrothermal vent polychaete nest in the Mid-Okinawa Trough.</title>
        <authorList>
            <person name="Nagata R."/>
            <person name="Takaki Y."/>
            <person name="Tame A."/>
            <person name="Nunoura T."/>
            <person name="Muto H."/>
            <person name="Mino S."/>
            <person name="Sawayama S."/>
            <person name="Takai K."/>
            <person name="Nakagawa S."/>
        </authorList>
    </citation>
    <scope>NUCLEOTIDE SEQUENCE [LARGE SCALE GENOMIC DNA]</scope>
    <source>
        <strain evidence="12 13">HS1857</strain>
    </source>
</reference>
<dbReference type="PANTHER" id="PTHR13932:SF5">
    <property type="entry name" value="RADICAL S-ADENOSYL METHIONINE DOMAIN-CONTAINING PROTEIN 1, MITOCHONDRIAL"/>
    <property type="match status" value="1"/>
</dbReference>
<dbReference type="InterPro" id="IPR004559">
    <property type="entry name" value="HemW-like"/>
</dbReference>
<evidence type="ECO:0000256" key="2">
    <source>
        <dbReference type="ARBA" id="ARBA00006100"/>
    </source>
</evidence>
<comment type="similarity">
    <text evidence="2">Belongs to the anaerobic coproporphyrinogen-III oxidase family. HemW subfamily.</text>
</comment>
<dbReference type="InterPro" id="IPR013785">
    <property type="entry name" value="Aldolase_TIM"/>
</dbReference>
<evidence type="ECO:0000256" key="7">
    <source>
        <dbReference type="ARBA" id="ARBA00023004"/>
    </source>
</evidence>
<dbReference type="Gene3D" id="3.20.20.70">
    <property type="entry name" value="Aldolase class I"/>
    <property type="match status" value="1"/>
</dbReference>
<comment type="function">
    <text evidence="10">Probably acts as a heme chaperone, transferring heme to an unknown acceptor. Binds one molecule of heme per monomer, possibly covalently. Binds 1 [4Fe-4S] cluster. The cluster is coordinated with 3 cysteines and an exchangeable S-adenosyl-L-methionine.</text>
</comment>
<comment type="caution">
    <text evidence="12">The sequence shown here is derived from an EMBL/GenBank/DDBJ whole genome shotgun (WGS) entry which is preliminary data.</text>
</comment>
<dbReference type="InterPro" id="IPR034505">
    <property type="entry name" value="Coproporphyrinogen-III_oxidase"/>
</dbReference>
<evidence type="ECO:0000313" key="12">
    <source>
        <dbReference type="EMBL" id="GAX87344.1"/>
    </source>
</evidence>
<dbReference type="InterPro" id="IPR058240">
    <property type="entry name" value="rSAM_sf"/>
</dbReference>
<dbReference type="OrthoDB" id="9808022at2"/>
<evidence type="ECO:0000256" key="8">
    <source>
        <dbReference type="ARBA" id="ARBA00023014"/>
    </source>
</evidence>